<dbReference type="InterPro" id="IPR050740">
    <property type="entry name" value="Aldehyde_DH_Superfamily"/>
</dbReference>
<proteinExistence type="predicted"/>
<protein>
    <submittedName>
        <fullName evidence="3">Aldehyde dehydrogenase</fullName>
    </submittedName>
</protein>
<dbReference type="GO" id="GO:0009450">
    <property type="term" value="P:gamma-aminobutyric acid catabolic process"/>
    <property type="evidence" value="ECO:0007669"/>
    <property type="project" value="TreeGrafter"/>
</dbReference>
<feature type="domain" description="Aldehyde dehydrogenase" evidence="2">
    <location>
        <begin position="32"/>
        <end position="483"/>
    </location>
</feature>
<dbReference type="GO" id="GO:0004777">
    <property type="term" value="F:succinate-semialdehyde dehydrogenase (NAD+) activity"/>
    <property type="evidence" value="ECO:0007669"/>
    <property type="project" value="TreeGrafter"/>
</dbReference>
<sequence>MVFVNHEKAPDGLPVVPLWINGSAVPISDKDSLFPVVSSVEDKPIHYAVSASASTAVAACDAAASAFTSWRKTSPTFRRQLLLKAADMLESKAQEIAGWQMKETSCPKEFAGANVKLGPIYVREIAAATSEIRGTVPQRMTGPDGNEMEGLTVVVREPVGVVLIIPPWNGAVILPLRAISMALAAGCTIVVKASELCPRTHSMLLECFEEAGIPKGIINMIQAKREDAVAVSEAIVSHKAVRKIDFIGSAAVGSKMGQLCAKYLKPILMELGGKGPAIVLEDADLKKTAMYCAMGAVMDHGQLCFSTERIIVHKSVYDRFVPILAATMSKIPKAGDAVSKQSATHAYDLLVDAKEKGATFLCGGPEYLSGTSLKPTLVTNVSKEARIADEETFGPSASVYVADDDEDAIAKANDSAYGLNAAVHSTSWEHAYNVAMQLEYGQVHINNVTLTDSPGAPIRGVKGSGWGQSNSIWGIHEFSVEKTLYFHPSGAGGILSGH</sequence>
<dbReference type="RefSeq" id="XP_033680681.1">
    <property type="nucleotide sequence ID" value="XM_033832211.1"/>
</dbReference>
<evidence type="ECO:0000259" key="2">
    <source>
        <dbReference type="Pfam" id="PF00171"/>
    </source>
</evidence>
<dbReference type="EMBL" id="ML987200">
    <property type="protein sequence ID" value="KAF2245677.1"/>
    <property type="molecule type" value="Genomic_DNA"/>
</dbReference>
<dbReference type="Gene3D" id="3.40.309.10">
    <property type="entry name" value="Aldehyde Dehydrogenase, Chain A, domain 2"/>
    <property type="match status" value="1"/>
</dbReference>
<dbReference type="GeneID" id="54585541"/>
<dbReference type="Gene3D" id="3.40.605.10">
    <property type="entry name" value="Aldehyde Dehydrogenase, Chain A, domain 1"/>
    <property type="match status" value="1"/>
</dbReference>
<dbReference type="InterPro" id="IPR016161">
    <property type="entry name" value="Ald_DH/histidinol_DH"/>
</dbReference>
<evidence type="ECO:0000256" key="1">
    <source>
        <dbReference type="ARBA" id="ARBA00023002"/>
    </source>
</evidence>
<keyword evidence="4" id="KW-1185">Reference proteome</keyword>
<keyword evidence="1" id="KW-0560">Oxidoreductase</keyword>
<dbReference type="Proteomes" id="UP000800094">
    <property type="component" value="Unassembled WGS sequence"/>
</dbReference>
<dbReference type="AlphaFoldDB" id="A0A6A6I5S7"/>
<evidence type="ECO:0000313" key="4">
    <source>
        <dbReference type="Proteomes" id="UP000800094"/>
    </source>
</evidence>
<dbReference type="InterPro" id="IPR016163">
    <property type="entry name" value="Ald_DH_C"/>
</dbReference>
<dbReference type="OrthoDB" id="310895at2759"/>
<dbReference type="InterPro" id="IPR015590">
    <property type="entry name" value="Aldehyde_DH_dom"/>
</dbReference>
<evidence type="ECO:0000313" key="3">
    <source>
        <dbReference type="EMBL" id="KAF2245677.1"/>
    </source>
</evidence>
<dbReference type="PANTHER" id="PTHR43353:SF6">
    <property type="entry name" value="CYTOPLASMIC ALDEHYDE DEHYDROGENASE (EUROFUNG)"/>
    <property type="match status" value="1"/>
</dbReference>
<dbReference type="PANTHER" id="PTHR43353">
    <property type="entry name" value="SUCCINATE-SEMIALDEHYDE DEHYDROGENASE, MITOCHONDRIAL"/>
    <property type="match status" value="1"/>
</dbReference>
<organism evidence="3 4">
    <name type="scientific">Trematosphaeria pertusa</name>
    <dbReference type="NCBI Taxonomy" id="390896"/>
    <lineage>
        <taxon>Eukaryota</taxon>
        <taxon>Fungi</taxon>
        <taxon>Dikarya</taxon>
        <taxon>Ascomycota</taxon>
        <taxon>Pezizomycotina</taxon>
        <taxon>Dothideomycetes</taxon>
        <taxon>Pleosporomycetidae</taxon>
        <taxon>Pleosporales</taxon>
        <taxon>Massarineae</taxon>
        <taxon>Trematosphaeriaceae</taxon>
        <taxon>Trematosphaeria</taxon>
    </lineage>
</organism>
<dbReference type="InterPro" id="IPR016162">
    <property type="entry name" value="Ald_DH_N"/>
</dbReference>
<name>A0A6A6I5S7_9PLEO</name>
<accession>A0A6A6I5S7</accession>
<dbReference type="SUPFAM" id="SSF53720">
    <property type="entry name" value="ALDH-like"/>
    <property type="match status" value="1"/>
</dbReference>
<reference evidence="3" key="1">
    <citation type="journal article" date="2020" name="Stud. Mycol.">
        <title>101 Dothideomycetes genomes: a test case for predicting lifestyles and emergence of pathogens.</title>
        <authorList>
            <person name="Haridas S."/>
            <person name="Albert R."/>
            <person name="Binder M."/>
            <person name="Bloem J."/>
            <person name="Labutti K."/>
            <person name="Salamov A."/>
            <person name="Andreopoulos B."/>
            <person name="Baker S."/>
            <person name="Barry K."/>
            <person name="Bills G."/>
            <person name="Bluhm B."/>
            <person name="Cannon C."/>
            <person name="Castanera R."/>
            <person name="Culley D."/>
            <person name="Daum C."/>
            <person name="Ezra D."/>
            <person name="Gonzalez J."/>
            <person name="Henrissat B."/>
            <person name="Kuo A."/>
            <person name="Liang C."/>
            <person name="Lipzen A."/>
            <person name="Lutzoni F."/>
            <person name="Magnuson J."/>
            <person name="Mondo S."/>
            <person name="Nolan M."/>
            <person name="Ohm R."/>
            <person name="Pangilinan J."/>
            <person name="Park H.-J."/>
            <person name="Ramirez L."/>
            <person name="Alfaro M."/>
            <person name="Sun H."/>
            <person name="Tritt A."/>
            <person name="Yoshinaga Y."/>
            <person name="Zwiers L.-H."/>
            <person name="Turgeon B."/>
            <person name="Goodwin S."/>
            <person name="Spatafora J."/>
            <person name="Crous P."/>
            <person name="Grigoriev I."/>
        </authorList>
    </citation>
    <scope>NUCLEOTIDE SEQUENCE</scope>
    <source>
        <strain evidence="3">CBS 122368</strain>
    </source>
</reference>
<gene>
    <name evidence="3" type="ORF">BU26DRAFT_553511</name>
</gene>
<dbReference type="Pfam" id="PF00171">
    <property type="entry name" value="Aldedh"/>
    <property type="match status" value="1"/>
</dbReference>